<dbReference type="CDD" id="cd09278">
    <property type="entry name" value="RNase_HI_prokaryote_like"/>
    <property type="match status" value="1"/>
</dbReference>
<dbReference type="Proteomes" id="UP000765003">
    <property type="component" value="Unassembled WGS sequence"/>
</dbReference>
<keyword evidence="9 10" id="KW-0460">Magnesium</keyword>
<comment type="function">
    <text evidence="10">Endonuclease that specifically degrades the RNA of RNA-DNA hybrids.</text>
</comment>
<evidence type="ECO:0000256" key="10">
    <source>
        <dbReference type="HAMAP-Rule" id="MF_00042"/>
    </source>
</evidence>
<evidence type="ECO:0000256" key="3">
    <source>
        <dbReference type="ARBA" id="ARBA00011245"/>
    </source>
</evidence>
<dbReference type="InterPro" id="IPR022892">
    <property type="entry name" value="RNaseHI"/>
</dbReference>
<reference evidence="12" key="1">
    <citation type="submission" date="2021-02" db="EMBL/GenBank/DDBJ databases">
        <title>Activity-based single-cell genomes from oceanic crustal fluid captures similar information to metagenomic and metatranscriptomic surveys with orders of magnitude less sampling.</title>
        <authorList>
            <person name="D'Angelo T.S."/>
            <person name="Orcutt B.N."/>
        </authorList>
    </citation>
    <scope>NUCLEOTIDE SEQUENCE [LARGE SCALE GENOMIC DNA]</scope>
    <source>
        <strain evidence="12">AH-315-E05</strain>
    </source>
</reference>
<keyword evidence="6 10" id="KW-0479">Metal-binding</keyword>
<dbReference type="HAMAP" id="MF_00042">
    <property type="entry name" value="RNase_H"/>
    <property type="match status" value="1"/>
</dbReference>
<evidence type="ECO:0000256" key="9">
    <source>
        <dbReference type="ARBA" id="ARBA00022842"/>
    </source>
</evidence>
<dbReference type="EC" id="3.1.26.4" evidence="4 10"/>
<keyword evidence="8 10" id="KW-0378">Hydrolase</keyword>
<evidence type="ECO:0000313" key="12">
    <source>
        <dbReference type="EMBL" id="MBN4077421.1"/>
    </source>
</evidence>
<evidence type="ECO:0000256" key="8">
    <source>
        <dbReference type="ARBA" id="ARBA00022801"/>
    </source>
</evidence>
<feature type="binding site" evidence="10">
    <location>
        <position position="77"/>
    </location>
    <ligand>
        <name>Mg(2+)</name>
        <dbReference type="ChEBI" id="CHEBI:18420"/>
        <label>1</label>
    </ligand>
</feature>
<keyword evidence="10" id="KW-0963">Cytoplasm</keyword>
<dbReference type="PROSITE" id="PS50879">
    <property type="entry name" value="RNASE_H_1"/>
    <property type="match status" value="1"/>
</dbReference>
<dbReference type="PANTHER" id="PTHR10642:SF26">
    <property type="entry name" value="RIBONUCLEASE H1"/>
    <property type="match status" value="1"/>
</dbReference>
<feature type="binding site" evidence="10">
    <location>
        <position position="141"/>
    </location>
    <ligand>
        <name>Mg(2+)</name>
        <dbReference type="ChEBI" id="CHEBI:18420"/>
        <label>2</label>
    </ligand>
</feature>
<dbReference type="InterPro" id="IPR012337">
    <property type="entry name" value="RNaseH-like_sf"/>
</dbReference>
<feature type="binding site" evidence="10">
    <location>
        <position position="13"/>
    </location>
    <ligand>
        <name>Mg(2+)</name>
        <dbReference type="ChEBI" id="CHEBI:18420"/>
        <label>1</label>
    </ligand>
</feature>
<comment type="subcellular location">
    <subcellularLocation>
        <location evidence="10">Cytoplasm</location>
    </subcellularLocation>
</comment>
<evidence type="ECO:0000256" key="4">
    <source>
        <dbReference type="ARBA" id="ARBA00012180"/>
    </source>
</evidence>
<dbReference type="PANTHER" id="PTHR10642">
    <property type="entry name" value="RIBONUCLEASE H1"/>
    <property type="match status" value="1"/>
</dbReference>
<dbReference type="InterPro" id="IPR002156">
    <property type="entry name" value="RNaseH_domain"/>
</dbReference>
<dbReference type="Pfam" id="PF00075">
    <property type="entry name" value="RNase_H"/>
    <property type="match status" value="1"/>
</dbReference>
<evidence type="ECO:0000256" key="2">
    <source>
        <dbReference type="ARBA" id="ARBA00005300"/>
    </source>
</evidence>
<proteinExistence type="inferred from homology"/>
<dbReference type="Gene3D" id="3.30.420.10">
    <property type="entry name" value="Ribonuclease H-like superfamily/Ribonuclease H"/>
    <property type="match status" value="1"/>
</dbReference>
<feature type="binding site" evidence="10">
    <location>
        <position position="55"/>
    </location>
    <ligand>
        <name>Mg(2+)</name>
        <dbReference type="ChEBI" id="CHEBI:18420"/>
        <label>1</label>
    </ligand>
</feature>
<accession>A0ABS3AWM3</accession>
<comment type="caution">
    <text evidence="12">The sequence shown here is derived from an EMBL/GenBank/DDBJ whole genome shotgun (WGS) entry which is preliminary data.</text>
</comment>
<comment type="subunit">
    <text evidence="3 10">Monomer.</text>
</comment>
<dbReference type="InterPro" id="IPR050092">
    <property type="entry name" value="RNase_H"/>
</dbReference>
<keyword evidence="5 10" id="KW-0540">Nuclease</keyword>
<evidence type="ECO:0000259" key="11">
    <source>
        <dbReference type="PROSITE" id="PS50879"/>
    </source>
</evidence>
<dbReference type="GO" id="GO:0004523">
    <property type="term" value="F:RNA-DNA hybrid ribonuclease activity"/>
    <property type="evidence" value="ECO:0007669"/>
    <property type="project" value="UniProtKB-EC"/>
</dbReference>
<keyword evidence="7 10" id="KW-0255">Endonuclease</keyword>
<evidence type="ECO:0000256" key="5">
    <source>
        <dbReference type="ARBA" id="ARBA00022722"/>
    </source>
</evidence>
<comment type="cofactor">
    <cofactor evidence="10">
        <name>Mg(2+)</name>
        <dbReference type="ChEBI" id="CHEBI:18420"/>
    </cofactor>
    <text evidence="10">Binds 1 Mg(2+) ion per subunit. May bind a second metal ion at a regulatory site, or after substrate binding.</text>
</comment>
<comment type="similarity">
    <text evidence="2 10">Belongs to the RNase H family.</text>
</comment>
<evidence type="ECO:0000256" key="6">
    <source>
        <dbReference type="ARBA" id="ARBA00022723"/>
    </source>
</evidence>
<name>A0ABS3AWM3_9FIRM</name>
<gene>
    <name evidence="10 12" type="primary">rnhA</name>
    <name evidence="12" type="ORF">JYT19_00760</name>
</gene>
<dbReference type="SUPFAM" id="SSF53098">
    <property type="entry name" value="Ribonuclease H-like"/>
    <property type="match status" value="1"/>
</dbReference>
<evidence type="ECO:0000313" key="13">
    <source>
        <dbReference type="Proteomes" id="UP000765003"/>
    </source>
</evidence>
<feature type="domain" description="RNase H type-1" evidence="11">
    <location>
        <begin position="4"/>
        <end position="149"/>
    </location>
</feature>
<keyword evidence="13" id="KW-1185">Reference proteome</keyword>
<dbReference type="InterPro" id="IPR036397">
    <property type="entry name" value="RNaseH_sf"/>
</dbReference>
<comment type="catalytic activity">
    <reaction evidence="1 10">
        <text>Endonucleolytic cleavage to 5'-phosphomonoester.</text>
        <dbReference type="EC" id="3.1.26.4"/>
    </reaction>
</comment>
<evidence type="ECO:0000256" key="1">
    <source>
        <dbReference type="ARBA" id="ARBA00000077"/>
    </source>
</evidence>
<sequence length="153" mass="17384">MSLVLPKVKIFTDGACLNNPGPGGWAALLVLKQREKIVEKLLKGHKKNTTNNQMELYAVIKGLKALTKKCNVAIYSDSQYVVRGMKEWVFNWQKNNWKNSAKKEVANKNLWQQLLLEANKHKVSWHWVKAHSGHVENERVDEAARLAALKIAG</sequence>
<evidence type="ECO:0000256" key="7">
    <source>
        <dbReference type="ARBA" id="ARBA00022759"/>
    </source>
</evidence>
<dbReference type="NCBIfam" id="NF001236">
    <property type="entry name" value="PRK00203.1"/>
    <property type="match status" value="1"/>
</dbReference>
<protein>
    <recommendedName>
        <fullName evidence="4 10">Ribonuclease H</fullName>
        <shortName evidence="10">RNase H</shortName>
        <ecNumber evidence="4 10">3.1.26.4</ecNumber>
    </recommendedName>
</protein>
<feature type="binding site" evidence="10">
    <location>
        <position position="13"/>
    </location>
    <ligand>
        <name>Mg(2+)</name>
        <dbReference type="ChEBI" id="CHEBI:18420"/>
        <label>2</label>
    </ligand>
</feature>
<organism evidence="12 13">
    <name type="scientific">Sulfobacillus acidophilus</name>
    <dbReference type="NCBI Taxonomy" id="53633"/>
    <lineage>
        <taxon>Bacteria</taxon>
        <taxon>Bacillati</taxon>
        <taxon>Bacillota</taxon>
        <taxon>Clostridia</taxon>
        <taxon>Eubacteriales</taxon>
        <taxon>Clostridiales Family XVII. Incertae Sedis</taxon>
        <taxon>Sulfobacillus</taxon>
    </lineage>
</organism>
<dbReference type="EMBL" id="JAFITA010000008">
    <property type="protein sequence ID" value="MBN4077421.1"/>
    <property type="molecule type" value="Genomic_DNA"/>
</dbReference>